<proteinExistence type="predicted"/>
<evidence type="ECO:0000313" key="2">
    <source>
        <dbReference type="Proteomes" id="UP001605036"/>
    </source>
</evidence>
<evidence type="ECO:0000313" key="1">
    <source>
        <dbReference type="EMBL" id="KAL2644516.1"/>
    </source>
</evidence>
<organism evidence="1 2">
    <name type="scientific">Riccia fluitans</name>
    <dbReference type="NCBI Taxonomy" id="41844"/>
    <lineage>
        <taxon>Eukaryota</taxon>
        <taxon>Viridiplantae</taxon>
        <taxon>Streptophyta</taxon>
        <taxon>Embryophyta</taxon>
        <taxon>Marchantiophyta</taxon>
        <taxon>Marchantiopsida</taxon>
        <taxon>Marchantiidae</taxon>
        <taxon>Marchantiales</taxon>
        <taxon>Ricciaceae</taxon>
        <taxon>Riccia</taxon>
    </lineage>
</organism>
<keyword evidence="2" id="KW-1185">Reference proteome</keyword>
<protein>
    <submittedName>
        <fullName evidence="1">Uncharacterized protein</fullName>
    </submittedName>
</protein>
<dbReference type="EMBL" id="JBHFFA010000002">
    <property type="protein sequence ID" value="KAL2644516.1"/>
    <property type="molecule type" value="Genomic_DNA"/>
</dbReference>
<accession>A0ABD1Z9P6</accession>
<dbReference type="AlphaFoldDB" id="A0ABD1Z9P6"/>
<sequence length="139" mass="16159">MLTSRIEVHFRCHVELKLQGRIRNKAVEDKVPNALAYNLPWETSAKHEVKALFMDGYTETDMSKYLRHKHGSVVNDIEHVRQHIVSLNSETSLSEEPEFYFPFVDQEELPIPSMQPVVSMEDIIREVKMFGEKVDGDPF</sequence>
<comment type="caution">
    <text evidence="1">The sequence shown here is derived from an EMBL/GenBank/DDBJ whole genome shotgun (WGS) entry which is preliminary data.</text>
</comment>
<gene>
    <name evidence="1" type="ORF">R1flu_012103</name>
</gene>
<name>A0ABD1Z9P6_9MARC</name>
<dbReference type="Proteomes" id="UP001605036">
    <property type="component" value="Unassembled WGS sequence"/>
</dbReference>
<reference evidence="1 2" key="1">
    <citation type="submission" date="2024-09" db="EMBL/GenBank/DDBJ databases">
        <title>Chromosome-scale assembly of Riccia fluitans.</title>
        <authorList>
            <person name="Paukszto L."/>
            <person name="Sawicki J."/>
            <person name="Karawczyk K."/>
            <person name="Piernik-Szablinska J."/>
            <person name="Szczecinska M."/>
            <person name="Mazdziarz M."/>
        </authorList>
    </citation>
    <scope>NUCLEOTIDE SEQUENCE [LARGE SCALE GENOMIC DNA]</scope>
    <source>
        <strain evidence="1">Rf_01</strain>
        <tissue evidence="1">Aerial parts of the thallus</tissue>
    </source>
</reference>